<keyword evidence="1" id="KW-0812">Transmembrane</keyword>
<name>A0A927C3W4_9GAMM</name>
<feature type="transmembrane region" description="Helical" evidence="1">
    <location>
        <begin position="17"/>
        <end position="37"/>
    </location>
</feature>
<dbReference type="AlphaFoldDB" id="A0A927C3W4"/>
<evidence type="ECO:0000259" key="2">
    <source>
        <dbReference type="Pfam" id="PF04892"/>
    </source>
</evidence>
<reference evidence="3" key="1">
    <citation type="submission" date="2020-09" db="EMBL/GenBank/DDBJ databases">
        <authorList>
            <person name="Yoon J.-W."/>
        </authorList>
    </citation>
    <scope>NUCLEOTIDE SEQUENCE</scope>
    <source>
        <strain evidence="3">KMU-158</strain>
    </source>
</reference>
<dbReference type="Proteomes" id="UP000610558">
    <property type="component" value="Unassembled WGS sequence"/>
</dbReference>
<evidence type="ECO:0000256" key="1">
    <source>
        <dbReference type="SAM" id="Phobius"/>
    </source>
</evidence>
<protein>
    <submittedName>
        <fullName evidence="3">VanZ family protein</fullName>
    </submittedName>
</protein>
<keyword evidence="1" id="KW-1133">Transmembrane helix</keyword>
<dbReference type="PANTHER" id="PTHR28008">
    <property type="entry name" value="DOMAIN PROTEIN, PUTATIVE (AFU_ORTHOLOGUE AFUA_3G10980)-RELATED"/>
    <property type="match status" value="1"/>
</dbReference>
<feature type="transmembrane region" description="Helical" evidence="1">
    <location>
        <begin position="101"/>
        <end position="121"/>
    </location>
</feature>
<accession>A0A927C3W4</accession>
<feature type="transmembrane region" description="Helical" evidence="1">
    <location>
        <begin position="49"/>
        <end position="65"/>
    </location>
</feature>
<dbReference type="PANTHER" id="PTHR28008:SF1">
    <property type="entry name" value="DOMAIN PROTEIN, PUTATIVE (AFU_ORTHOLOGUE AFUA_3G10980)-RELATED"/>
    <property type="match status" value="1"/>
</dbReference>
<gene>
    <name evidence="3" type="primary">vanZ</name>
    <name evidence="3" type="ORF">IB286_08870</name>
</gene>
<keyword evidence="4" id="KW-1185">Reference proteome</keyword>
<dbReference type="RefSeq" id="WP_190764611.1">
    <property type="nucleotide sequence ID" value="NZ_JACXLD010000004.1"/>
</dbReference>
<dbReference type="NCBIfam" id="NF037970">
    <property type="entry name" value="vanZ_1"/>
    <property type="match status" value="1"/>
</dbReference>
<dbReference type="Pfam" id="PF04892">
    <property type="entry name" value="VanZ"/>
    <property type="match status" value="1"/>
</dbReference>
<dbReference type="InterPro" id="IPR006976">
    <property type="entry name" value="VanZ-like"/>
</dbReference>
<feature type="transmembrane region" description="Helical" evidence="1">
    <location>
        <begin position="71"/>
        <end position="89"/>
    </location>
</feature>
<proteinExistence type="predicted"/>
<feature type="domain" description="VanZ-like" evidence="2">
    <location>
        <begin position="31"/>
        <end position="117"/>
    </location>
</feature>
<dbReference type="EMBL" id="JACXLD010000004">
    <property type="protein sequence ID" value="MBD2859121.1"/>
    <property type="molecule type" value="Genomic_DNA"/>
</dbReference>
<sequence length="127" mass="13847">MRGALQSFASLTLFQKLTLIALVIYAAILGYATLLPAQEVPTVNVWDKALHFAAYMNFMLLTLPLSTTRRALWRGFWLIVAFGAAGELLQELSPGRQASAMDLVANALGALTAYIIGRWGFQIGKTS</sequence>
<organism evidence="3 4">
    <name type="scientific">Spongiibacter pelagi</name>
    <dbReference type="NCBI Taxonomy" id="2760804"/>
    <lineage>
        <taxon>Bacteria</taxon>
        <taxon>Pseudomonadati</taxon>
        <taxon>Pseudomonadota</taxon>
        <taxon>Gammaproteobacteria</taxon>
        <taxon>Cellvibrionales</taxon>
        <taxon>Spongiibacteraceae</taxon>
        <taxon>Spongiibacter</taxon>
    </lineage>
</organism>
<evidence type="ECO:0000313" key="3">
    <source>
        <dbReference type="EMBL" id="MBD2859121.1"/>
    </source>
</evidence>
<keyword evidence="1" id="KW-0472">Membrane</keyword>
<evidence type="ECO:0000313" key="4">
    <source>
        <dbReference type="Proteomes" id="UP000610558"/>
    </source>
</evidence>
<comment type="caution">
    <text evidence="3">The sequence shown here is derived from an EMBL/GenBank/DDBJ whole genome shotgun (WGS) entry which is preliminary data.</text>
</comment>